<sequence>MTRRWKEVIRLLAEDAGVSKIADATMSAADKALERMSSDPRIAHAAWLLYPHTPLWPMWNAPKILLQKQSKKVSMLV</sequence>
<dbReference type="EMBL" id="SOCA01000002">
    <property type="protein sequence ID" value="TDU73243.1"/>
    <property type="molecule type" value="Genomic_DNA"/>
</dbReference>
<gene>
    <name evidence="1" type="ORF">EI77_01712</name>
</gene>
<reference evidence="1 2" key="1">
    <citation type="submission" date="2019-03" db="EMBL/GenBank/DDBJ databases">
        <title>Genomic Encyclopedia of Archaeal and Bacterial Type Strains, Phase II (KMG-II): from individual species to whole genera.</title>
        <authorList>
            <person name="Goeker M."/>
        </authorList>
    </citation>
    <scope>NUCLEOTIDE SEQUENCE [LARGE SCALE GENOMIC DNA]</scope>
    <source>
        <strain evidence="1 2">ATCC 25309</strain>
    </source>
</reference>
<evidence type="ECO:0000313" key="1">
    <source>
        <dbReference type="EMBL" id="TDU73243.1"/>
    </source>
</evidence>
<accession>A0A4V3FG45</accession>
<name>A0A4V3FG45_9BACT</name>
<evidence type="ECO:0000313" key="2">
    <source>
        <dbReference type="Proteomes" id="UP000295662"/>
    </source>
</evidence>
<dbReference type="Proteomes" id="UP000295662">
    <property type="component" value="Unassembled WGS sequence"/>
</dbReference>
<keyword evidence="2" id="KW-1185">Reference proteome</keyword>
<protein>
    <submittedName>
        <fullName evidence="1">Uncharacterized protein</fullName>
    </submittedName>
</protein>
<dbReference type="AlphaFoldDB" id="A0A4V3FG45"/>
<comment type="caution">
    <text evidence="1">The sequence shown here is derived from an EMBL/GenBank/DDBJ whole genome shotgun (WGS) entry which is preliminary data.</text>
</comment>
<organism evidence="1 2">
    <name type="scientific">Prosthecobacter fusiformis</name>
    <dbReference type="NCBI Taxonomy" id="48464"/>
    <lineage>
        <taxon>Bacteria</taxon>
        <taxon>Pseudomonadati</taxon>
        <taxon>Verrucomicrobiota</taxon>
        <taxon>Verrucomicrobiia</taxon>
        <taxon>Verrucomicrobiales</taxon>
        <taxon>Verrucomicrobiaceae</taxon>
        <taxon>Prosthecobacter</taxon>
    </lineage>
</organism>
<proteinExistence type="predicted"/>